<dbReference type="PANTHER" id="PTHR47683:SF2">
    <property type="entry name" value="RNA-BINDING S4 DOMAIN-CONTAINING PROTEIN"/>
    <property type="match status" value="1"/>
</dbReference>
<dbReference type="EMBL" id="MFEK01000014">
    <property type="protein sequence ID" value="OGE78215.1"/>
    <property type="molecule type" value="Genomic_DNA"/>
</dbReference>
<reference evidence="6 7" key="1">
    <citation type="journal article" date="2016" name="Nat. Commun.">
        <title>Thousands of microbial genomes shed light on interconnected biogeochemical processes in an aquifer system.</title>
        <authorList>
            <person name="Anantharaman K."/>
            <person name="Brown C.T."/>
            <person name="Hug L.A."/>
            <person name="Sharon I."/>
            <person name="Castelle C.J."/>
            <person name="Probst A.J."/>
            <person name="Thomas B.C."/>
            <person name="Singh A."/>
            <person name="Wilkins M.J."/>
            <person name="Karaoz U."/>
            <person name="Brodie E.L."/>
            <person name="Williams K.H."/>
            <person name="Hubbard S.S."/>
            <person name="Banfield J.F."/>
        </authorList>
    </citation>
    <scope>NUCLEOTIDE SEQUENCE [LARGE SCALE GENOMIC DNA]</scope>
</reference>
<dbReference type="AlphaFoldDB" id="A0A1F5NKP0"/>
<dbReference type="InterPro" id="IPR036986">
    <property type="entry name" value="S4_RNA-bd_sf"/>
</dbReference>
<dbReference type="STRING" id="1817824.A2751_03600"/>
<dbReference type="Gene3D" id="3.30.70.580">
    <property type="entry name" value="Pseudouridine synthase I, catalytic domain, N-terminal subdomain"/>
    <property type="match status" value="1"/>
</dbReference>
<accession>A0A1F5NKP0</accession>
<dbReference type="InterPro" id="IPR018496">
    <property type="entry name" value="PsdUridine_synth_RsuA/RluB_CS"/>
</dbReference>
<dbReference type="FunFam" id="3.10.290.10:FF:000003">
    <property type="entry name" value="Pseudouridine synthase"/>
    <property type="match status" value="1"/>
</dbReference>
<name>A0A1F5NKP0_9BACT</name>
<dbReference type="SMART" id="SM00363">
    <property type="entry name" value="S4"/>
    <property type="match status" value="1"/>
</dbReference>
<dbReference type="EC" id="5.4.99.-" evidence="4"/>
<dbReference type="InterPro" id="IPR042092">
    <property type="entry name" value="PsdUridine_s_RsuA/RluB/E/F_cat"/>
</dbReference>
<dbReference type="Gene3D" id="3.30.70.1560">
    <property type="entry name" value="Alpha-L RNA-binding motif"/>
    <property type="match status" value="1"/>
</dbReference>
<dbReference type="InterPro" id="IPR050343">
    <property type="entry name" value="RsuA_PseudoU_synthase"/>
</dbReference>
<evidence type="ECO:0000313" key="7">
    <source>
        <dbReference type="Proteomes" id="UP000176864"/>
    </source>
</evidence>
<dbReference type="Pfam" id="PF00849">
    <property type="entry name" value="PseudoU_synth_2"/>
    <property type="match status" value="1"/>
</dbReference>
<evidence type="ECO:0000259" key="5">
    <source>
        <dbReference type="SMART" id="SM00363"/>
    </source>
</evidence>
<dbReference type="CDD" id="cd00165">
    <property type="entry name" value="S4"/>
    <property type="match status" value="1"/>
</dbReference>
<dbReference type="NCBIfam" id="TIGR00093">
    <property type="entry name" value="pseudouridine synthase"/>
    <property type="match status" value="1"/>
</dbReference>
<evidence type="ECO:0000256" key="4">
    <source>
        <dbReference type="RuleBase" id="RU003887"/>
    </source>
</evidence>
<dbReference type="PROSITE" id="PS50889">
    <property type="entry name" value="S4"/>
    <property type="match status" value="1"/>
</dbReference>
<evidence type="ECO:0000256" key="1">
    <source>
        <dbReference type="ARBA" id="ARBA00008348"/>
    </source>
</evidence>
<dbReference type="GO" id="GO:0000455">
    <property type="term" value="P:enzyme-directed rRNA pseudouridine synthesis"/>
    <property type="evidence" value="ECO:0007669"/>
    <property type="project" value="UniProtKB-ARBA"/>
</dbReference>
<dbReference type="Pfam" id="PF01479">
    <property type="entry name" value="S4"/>
    <property type="match status" value="1"/>
</dbReference>
<evidence type="ECO:0000256" key="3">
    <source>
        <dbReference type="PROSITE-ProRule" id="PRU00182"/>
    </source>
</evidence>
<comment type="caution">
    <text evidence="6">The sequence shown here is derived from an EMBL/GenBank/DDBJ whole genome shotgun (WGS) entry which is preliminary data.</text>
</comment>
<sequence length="224" mass="25780">MDHPIRINKYLSEKQYCSRRMADKLIAEGLVTVNGKRALVGQKINEGDKVEVDSPTVKKIADQRIYLAYHKPTGIDTHSIKIRDTFPIGRLDKNSHGLILLTNDGRVTDRMLNPKYEHEKEYTVTVDKKLRPGFLEHCRKGITIDDYTTRPAKVSKLGENKFKIILTEGRHHQIRRMCDAFGYTVRDLKRERIINIKLTGLSQGQSHELKGDELNKFLKALELS</sequence>
<dbReference type="SUPFAM" id="SSF55174">
    <property type="entry name" value="Alpha-L RNA-binding motif"/>
    <property type="match status" value="1"/>
</dbReference>
<dbReference type="GO" id="GO:0003723">
    <property type="term" value="F:RNA binding"/>
    <property type="evidence" value="ECO:0007669"/>
    <property type="project" value="UniProtKB-KW"/>
</dbReference>
<dbReference type="PROSITE" id="PS01149">
    <property type="entry name" value="PSI_RSU"/>
    <property type="match status" value="1"/>
</dbReference>
<dbReference type="SUPFAM" id="SSF55120">
    <property type="entry name" value="Pseudouridine synthase"/>
    <property type="match status" value="1"/>
</dbReference>
<comment type="similarity">
    <text evidence="1 4">Belongs to the pseudouridine synthase RsuA family.</text>
</comment>
<dbReference type="InterPro" id="IPR020094">
    <property type="entry name" value="TruA/RsuA/RluB/E/F_N"/>
</dbReference>
<protein>
    <recommendedName>
        <fullName evidence="4">Pseudouridine synthase</fullName>
        <ecNumber evidence="4">5.4.99.-</ecNumber>
    </recommendedName>
</protein>
<evidence type="ECO:0000313" key="6">
    <source>
        <dbReference type="EMBL" id="OGE78215.1"/>
    </source>
</evidence>
<gene>
    <name evidence="6" type="ORF">A2751_03600</name>
</gene>
<evidence type="ECO:0000256" key="2">
    <source>
        <dbReference type="ARBA" id="ARBA00023235"/>
    </source>
</evidence>
<organism evidence="6 7">
    <name type="scientific">Candidatus Doudnabacteria bacterium RIFCSPHIGHO2_01_FULL_46_14</name>
    <dbReference type="NCBI Taxonomy" id="1817824"/>
    <lineage>
        <taxon>Bacteria</taxon>
        <taxon>Candidatus Doudnaibacteriota</taxon>
    </lineage>
</organism>
<dbReference type="PANTHER" id="PTHR47683">
    <property type="entry name" value="PSEUDOURIDINE SYNTHASE FAMILY PROTEIN-RELATED"/>
    <property type="match status" value="1"/>
</dbReference>
<dbReference type="InterPro" id="IPR002942">
    <property type="entry name" value="S4_RNA-bd"/>
</dbReference>
<keyword evidence="2 4" id="KW-0413">Isomerase</keyword>
<dbReference type="InterPro" id="IPR000748">
    <property type="entry name" value="PsdUridine_synth_RsuA/RluB/E/F"/>
</dbReference>
<dbReference type="Proteomes" id="UP000176864">
    <property type="component" value="Unassembled WGS sequence"/>
</dbReference>
<proteinExistence type="inferred from homology"/>
<feature type="domain" description="RNA-binding S4" evidence="5">
    <location>
        <begin position="5"/>
        <end position="61"/>
    </location>
</feature>
<dbReference type="InterPro" id="IPR020103">
    <property type="entry name" value="PsdUridine_synth_cat_dom_sf"/>
</dbReference>
<keyword evidence="3" id="KW-0694">RNA-binding</keyword>
<dbReference type="Gene3D" id="3.10.290.10">
    <property type="entry name" value="RNA-binding S4 domain"/>
    <property type="match status" value="1"/>
</dbReference>
<dbReference type="GO" id="GO:0120159">
    <property type="term" value="F:rRNA pseudouridine synthase activity"/>
    <property type="evidence" value="ECO:0007669"/>
    <property type="project" value="UniProtKB-ARBA"/>
</dbReference>
<dbReference type="InterPro" id="IPR006145">
    <property type="entry name" value="PsdUridine_synth_RsuA/RluA"/>
</dbReference>